<evidence type="ECO:0000256" key="15">
    <source>
        <dbReference type="ARBA" id="ARBA00047734"/>
    </source>
</evidence>
<evidence type="ECO:0000313" key="29">
    <source>
        <dbReference type="Proteomes" id="UP000694541"/>
    </source>
</evidence>
<dbReference type="FunFam" id="3.10.129.10:FF:000020">
    <property type="entry name" value="Acyl-coenzyme A thioesterase 11"/>
    <property type="match status" value="1"/>
</dbReference>
<dbReference type="SUPFAM" id="SSF54637">
    <property type="entry name" value="Thioesterase/thiol ester dehydrase-isomerase"/>
    <property type="match status" value="2"/>
</dbReference>
<comment type="pathway">
    <text evidence="4">Lipid metabolism; fatty acid metabolism.</text>
</comment>
<protein>
    <recommendedName>
        <fullName evidence="19">Acyl-coenzyme A thioesterase 11</fullName>
        <ecNumber evidence="14">3.1.2.2</ecNumber>
    </recommendedName>
    <alternativeName>
        <fullName evidence="22">Acyl-CoA thioester hydrolase 11</fullName>
    </alternativeName>
    <alternativeName>
        <fullName evidence="21">Adipose-associated thioesterase</fullName>
    </alternativeName>
    <alternativeName>
        <fullName evidence="20">Brown fat-inducible thioesterase</fullName>
    </alternativeName>
    <alternativeName>
        <fullName evidence="23">Palmitoyl-coenzyme A thioesterase</fullName>
    </alternativeName>
</protein>
<dbReference type="FunFam" id="3.10.129.10:FF:000011">
    <property type="entry name" value="Acyl-coenzyme A thioesterase 11"/>
    <property type="match status" value="1"/>
</dbReference>
<feature type="compositionally biased region" description="Basic and acidic residues" evidence="24">
    <location>
        <begin position="40"/>
        <end position="50"/>
    </location>
</feature>
<evidence type="ECO:0000256" key="5">
    <source>
        <dbReference type="ARBA" id="ARBA00022487"/>
    </source>
</evidence>
<evidence type="ECO:0000313" key="28">
    <source>
        <dbReference type="Ensembl" id="ENSANIP00000023755.1"/>
    </source>
</evidence>
<dbReference type="PROSITE" id="PS50848">
    <property type="entry name" value="START"/>
    <property type="match status" value="1"/>
</dbReference>
<feature type="region of interest" description="Disordered" evidence="24">
    <location>
        <begin position="214"/>
        <end position="240"/>
    </location>
</feature>
<evidence type="ECO:0000256" key="20">
    <source>
        <dbReference type="ARBA" id="ARBA00075413"/>
    </source>
</evidence>
<evidence type="ECO:0000256" key="22">
    <source>
        <dbReference type="ARBA" id="ARBA00083809"/>
    </source>
</evidence>
<feature type="domain" description="START" evidence="26">
    <location>
        <begin position="467"/>
        <end position="637"/>
    </location>
</feature>
<comment type="catalytic activity">
    <reaction evidence="1">
        <text>butanoyl-CoA + H2O = butanoate + CoA + H(+)</text>
        <dbReference type="Rhea" id="RHEA:40111"/>
        <dbReference type="ChEBI" id="CHEBI:15377"/>
        <dbReference type="ChEBI" id="CHEBI:15378"/>
        <dbReference type="ChEBI" id="CHEBI:17968"/>
        <dbReference type="ChEBI" id="CHEBI:57287"/>
        <dbReference type="ChEBI" id="CHEBI:57371"/>
    </reaction>
    <physiologicalReaction direction="left-to-right" evidence="1">
        <dbReference type="Rhea" id="RHEA:40112"/>
    </physiologicalReaction>
</comment>
<comment type="catalytic activity">
    <reaction evidence="17">
        <text>tetradecanoyl-CoA + H2O = tetradecanoate + CoA + H(+)</text>
        <dbReference type="Rhea" id="RHEA:40119"/>
        <dbReference type="ChEBI" id="CHEBI:15377"/>
        <dbReference type="ChEBI" id="CHEBI:15378"/>
        <dbReference type="ChEBI" id="CHEBI:30807"/>
        <dbReference type="ChEBI" id="CHEBI:57287"/>
        <dbReference type="ChEBI" id="CHEBI:57385"/>
    </reaction>
    <physiologicalReaction direction="left-to-right" evidence="17">
        <dbReference type="Rhea" id="RHEA:40120"/>
    </physiologicalReaction>
</comment>
<evidence type="ECO:0000256" key="24">
    <source>
        <dbReference type="SAM" id="MobiDB-lite"/>
    </source>
</evidence>
<dbReference type="Gene3D" id="3.30.530.20">
    <property type="match status" value="1"/>
</dbReference>
<dbReference type="InterPro" id="IPR033120">
    <property type="entry name" value="HOTDOG_ACOT"/>
</dbReference>
<proteinExistence type="predicted"/>
<evidence type="ECO:0000256" key="18">
    <source>
        <dbReference type="ARBA" id="ARBA00059477"/>
    </source>
</evidence>
<dbReference type="GO" id="GO:0052816">
    <property type="term" value="F:long-chain fatty acyl-CoA hydrolase activity"/>
    <property type="evidence" value="ECO:0007669"/>
    <property type="project" value="TreeGrafter"/>
</dbReference>
<keyword evidence="6" id="KW-0963">Cytoplasm</keyword>
<comment type="subcellular location">
    <subcellularLocation>
        <location evidence="3">Cytoplasm</location>
    </subcellularLocation>
    <subcellularLocation>
        <location evidence="2">Mitochondrion matrix</location>
    </subcellularLocation>
</comment>
<evidence type="ECO:0000256" key="7">
    <source>
        <dbReference type="ARBA" id="ARBA00022553"/>
    </source>
</evidence>
<evidence type="ECO:0000256" key="2">
    <source>
        <dbReference type="ARBA" id="ARBA00004305"/>
    </source>
</evidence>
<reference evidence="28" key="2">
    <citation type="submission" date="2025-09" db="UniProtKB">
        <authorList>
            <consortium name="Ensembl"/>
        </authorList>
    </citation>
    <scope>IDENTIFICATION</scope>
</reference>
<reference evidence="28" key="1">
    <citation type="submission" date="2025-08" db="UniProtKB">
        <authorList>
            <consortium name="Ensembl"/>
        </authorList>
    </citation>
    <scope>IDENTIFICATION</scope>
</reference>
<dbReference type="FunFam" id="3.30.530.20:FF:000012">
    <property type="entry name" value="Acyl-coenzyme A thioesterase 11"/>
    <property type="match status" value="1"/>
</dbReference>
<evidence type="ECO:0000256" key="17">
    <source>
        <dbReference type="ARBA" id="ARBA00048180"/>
    </source>
</evidence>
<comment type="catalytic activity">
    <reaction evidence="16">
        <text>dodecanoyl-CoA + H2O = dodecanoate + CoA + H(+)</text>
        <dbReference type="Rhea" id="RHEA:30135"/>
        <dbReference type="ChEBI" id="CHEBI:15377"/>
        <dbReference type="ChEBI" id="CHEBI:15378"/>
        <dbReference type="ChEBI" id="CHEBI:18262"/>
        <dbReference type="ChEBI" id="CHEBI:57287"/>
        <dbReference type="ChEBI" id="CHEBI:57375"/>
    </reaction>
    <physiologicalReaction direction="left-to-right" evidence="16">
        <dbReference type="Rhea" id="RHEA:30136"/>
    </physiologicalReaction>
</comment>
<dbReference type="InterPro" id="IPR006683">
    <property type="entry name" value="Thioestr_dom"/>
</dbReference>
<keyword evidence="12" id="KW-0443">Lipid metabolism</keyword>
<evidence type="ECO:0000259" key="26">
    <source>
        <dbReference type="PROSITE" id="PS50848"/>
    </source>
</evidence>
<keyword evidence="8" id="KW-0677">Repeat</keyword>
<keyword evidence="9" id="KW-0378">Hydrolase</keyword>
<comment type="function">
    <text evidence="18">Has an acyl-CoA thioesterase activity with a preference for the long chain fatty acyl-CoA thioesters hexadecanoyl-CoA/palmitoyl-CoA and tetradecanoyl-CoA/myristoyl-CoA which are the main substrates in the mitochondrial beta-oxidation pathway.</text>
</comment>
<accession>A0A8B9NGX9</accession>
<feature type="signal peptide" evidence="25">
    <location>
        <begin position="1"/>
        <end position="16"/>
    </location>
</feature>
<dbReference type="Ensembl" id="ENSANIT00000024545.1">
    <property type="protein sequence ID" value="ENSANIP00000023755.1"/>
    <property type="gene ID" value="ENSANIG00000016124.1"/>
</dbReference>
<dbReference type="GO" id="GO:0006637">
    <property type="term" value="P:acyl-CoA metabolic process"/>
    <property type="evidence" value="ECO:0007669"/>
    <property type="project" value="TreeGrafter"/>
</dbReference>
<feature type="region of interest" description="Disordered" evidence="24">
    <location>
        <begin position="35"/>
        <end position="63"/>
    </location>
</feature>
<feature type="chain" id="PRO_5034071769" description="Acyl-coenzyme A thioesterase 11" evidence="25">
    <location>
        <begin position="17"/>
        <end position="657"/>
    </location>
</feature>
<evidence type="ECO:0000256" key="16">
    <source>
        <dbReference type="ARBA" id="ARBA00048074"/>
    </source>
</evidence>
<comment type="catalytic activity">
    <reaction evidence="15">
        <text>hexadecanoyl-CoA + H2O = hexadecanoate + CoA + H(+)</text>
        <dbReference type="Rhea" id="RHEA:16645"/>
        <dbReference type="ChEBI" id="CHEBI:7896"/>
        <dbReference type="ChEBI" id="CHEBI:15377"/>
        <dbReference type="ChEBI" id="CHEBI:15378"/>
        <dbReference type="ChEBI" id="CHEBI:57287"/>
        <dbReference type="ChEBI" id="CHEBI:57379"/>
        <dbReference type="EC" id="3.1.2.2"/>
    </reaction>
    <physiologicalReaction direction="left-to-right" evidence="15">
        <dbReference type="Rhea" id="RHEA:16646"/>
    </physiologicalReaction>
</comment>
<feature type="domain" description="HotDog ACOT-type" evidence="27">
    <location>
        <begin position="279"/>
        <end position="392"/>
    </location>
</feature>
<name>A0A8B9NGX9_9AVES</name>
<dbReference type="GO" id="GO:0005829">
    <property type="term" value="C:cytosol"/>
    <property type="evidence" value="ECO:0007669"/>
    <property type="project" value="TreeGrafter"/>
</dbReference>
<sequence>MLSFFWLRCLLKMVKENIVVPEEILSFCCNGLQGSTSPPRAREPGEREEAPGAMASPSPTGNPTEVQMSQLVLPCHTNHRGELSTGQLLKWIDTAACLSAERHAGCPCVTASMDDIYFEHTISVGQVVNIKAKVNRAFNSSMEVGIQVSYEDLCSGKHCSICKAYATFVAQGPSGSKVKLKPLTPQTEEEKIEHSIAAERRRMRLVHKETLKDLLNRSPRETGTVSRSPGFQSQNSPDAHRLTSSFLGGVLGRGRAVTLFSSAAAELETRDGSAAVPAEKTRVESVELVLPPHANHQGNTFGGQIMAWMENVATIAASRLCHAHPTLRAIEMFHFRGPSQVGDRLVLKAIVNNAFKNSMEVGVCAEAYGQEMSVSRRHINSAFMTFVVLDQEGRPRTLPMVAPEPGDGVRRYREASARKKIRLDRKYVVSCKQTEVPLSVPWDQSNKVYLSYNNVSALKTLVAKANWALAREKEKVRMYTLEEDKFLSFRIEMSVRIAAGRAFSLLSDLRRRHEWDSHYASAELVQQVDNDDMIYHVVSQTLSHENKPQDFVILASRRKPCSKGDPYVVAFRSVTLPTHPASASFTRGETLCSGFCIWPESEETSKVAYYNQATPGYLNYVTTNVAGLSSNFCATFEACEKFLLKNKEDLIVRLQDL</sequence>
<evidence type="ECO:0000256" key="8">
    <source>
        <dbReference type="ARBA" id="ARBA00022737"/>
    </source>
</evidence>
<dbReference type="GO" id="GO:0008289">
    <property type="term" value="F:lipid binding"/>
    <property type="evidence" value="ECO:0007669"/>
    <property type="project" value="InterPro"/>
</dbReference>
<dbReference type="CDD" id="cd03442">
    <property type="entry name" value="BFIT_BACH"/>
    <property type="match status" value="2"/>
</dbReference>
<evidence type="ECO:0000256" key="25">
    <source>
        <dbReference type="SAM" id="SignalP"/>
    </source>
</evidence>
<evidence type="ECO:0000256" key="19">
    <source>
        <dbReference type="ARBA" id="ARBA00067272"/>
    </source>
</evidence>
<keyword evidence="29" id="KW-1185">Reference proteome</keyword>
<evidence type="ECO:0000256" key="1">
    <source>
        <dbReference type="ARBA" id="ARBA00000295"/>
    </source>
</evidence>
<dbReference type="PANTHER" id="PTHR11049">
    <property type="entry name" value="ACYL COENZYME A THIOESTER HYDROLASE"/>
    <property type="match status" value="1"/>
</dbReference>
<evidence type="ECO:0000256" key="14">
    <source>
        <dbReference type="ARBA" id="ARBA00038848"/>
    </source>
</evidence>
<dbReference type="GO" id="GO:0052689">
    <property type="term" value="F:carboxylic ester hydrolase activity"/>
    <property type="evidence" value="ECO:0007669"/>
    <property type="project" value="UniProtKB-KW"/>
</dbReference>
<feature type="compositionally biased region" description="Polar residues" evidence="24">
    <location>
        <begin position="221"/>
        <end position="240"/>
    </location>
</feature>
<evidence type="ECO:0000256" key="21">
    <source>
        <dbReference type="ARBA" id="ARBA00077737"/>
    </source>
</evidence>
<evidence type="ECO:0000259" key="27">
    <source>
        <dbReference type="PROSITE" id="PS51770"/>
    </source>
</evidence>
<feature type="domain" description="HotDog ACOT-type" evidence="27">
    <location>
        <begin position="62"/>
        <end position="174"/>
    </location>
</feature>
<dbReference type="PROSITE" id="PS51770">
    <property type="entry name" value="HOTDOG_ACOT"/>
    <property type="match status" value="2"/>
</dbReference>
<evidence type="ECO:0000256" key="13">
    <source>
        <dbReference type="ARBA" id="ARBA00023128"/>
    </source>
</evidence>
<dbReference type="GO" id="GO:0006631">
    <property type="term" value="P:fatty acid metabolic process"/>
    <property type="evidence" value="ECO:0007669"/>
    <property type="project" value="UniProtKB-UniPathway"/>
</dbReference>
<dbReference type="Proteomes" id="UP000694541">
    <property type="component" value="Unplaced"/>
</dbReference>
<dbReference type="AlphaFoldDB" id="A0A8B9NGX9"/>
<dbReference type="Pfam" id="PF03061">
    <property type="entry name" value="4HBT"/>
    <property type="match status" value="2"/>
</dbReference>
<keyword evidence="5" id="KW-0719">Serine esterase</keyword>
<dbReference type="Pfam" id="PF01852">
    <property type="entry name" value="START"/>
    <property type="match status" value="1"/>
</dbReference>
<organism evidence="28 29">
    <name type="scientific">Accipiter nisus</name>
    <name type="common">Eurasian sparrowhawk</name>
    <dbReference type="NCBI Taxonomy" id="211598"/>
    <lineage>
        <taxon>Eukaryota</taxon>
        <taxon>Metazoa</taxon>
        <taxon>Chordata</taxon>
        <taxon>Craniata</taxon>
        <taxon>Vertebrata</taxon>
        <taxon>Euteleostomi</taxon>
        <taxon>Archelosauria</taxon>
        <taxon>Archosauria</taxon>
        <taxon>Dinosauria</taxon>
        <taxon>Saurischia</taxon>
        <taxon>Theropoda</taxon>
        <taxon>Coelurosauria</taxon>
        <taxon>Aves</taxon>
        <taxon>Neognathae</taxon>
        <taxon>Neoaves</taxon>
        <taxon>Telluraves</taxon>
        <taxon>Accipitrimorphae</taxon>
        <taxon>Accipitriformes</taxon>
        <taxon>Accipitridae</taxon>
        <taxon>Accipitrinae</taxon>
        <taxon>Accipiter</taxon>
    </lineage>
</organism>
<keyword evidence="7" id="KW-0597">Phosphoprotein</keyword>
<dbReference type="SUPFAM" id="SSF55961">
    <property type="entry name" value="Bet v1-like"/>
    <property type="match status" value="1"/>
</dbReference>
<evidence type="ECO:0000256" key="12">
    <source>
        <dbReference type="ARBA" id="ARBA00023098"/>
    </source>
</evidence>
<dbReference type="PANTHER" id="PTHR11049:SF1">
    <property type="entry name" value="ACYL-COENZYME A THIOESTERASE 11"/>
    <property type="match status" value="1"/>
</dbReference>
<keyword evidence="25" id="KW-0732">Signal</keyword>
<dbReference type="InterPro" id="IPR023393">
    <property type="entry name" value="START-like_dom_sf"/>
</dbReference>
<evidence type="ECO:0000256" key="23">
    <source>
        <dbReference type="ARBA" id="ARBA00084084"/>
    </source>
</evidence>
<dbReference type="Gene3D" id="3.10.129.10">
    <property type="entry name" value="Hotdog Thioesterase"/>
    <property type="match status" value="2"/>
</dbReference>
<dbReference type="EC" id="3.1.2.2" evidence="14"/>
<dbReference type="InterPro" id="IPR040170">
    <property type="entry name" value="Cytosol_ACT"/>
</dbReference>
<dbReference type="InterPro" id="IPR002913">
    <property type="entry name" value="START_lipid-bd_dom"/>
</dbReference>
<keyword evidence="11" id="KW-0809">Transit peptide</keyword>
<evidence type="ECO:0000256" key="6">
    <source>
        <dbReference type="ARBA" id="ARBA00022490"/>
    </source>
</evidence>
<evidence type="ECO:0000256" key="10">
    <source>
        <dbReference type="ARBA" id="ARBA00022832"/>
    </source>
</evidence>
<evidence type="ECO:0000256" key="9">
    <source>
        <dbReference type="ARBA" id="ARBA00022801"/>
    </source>
</evidence>
<evidence type="ECO:0000256" key="3">
    <source>
        <dbReference type="ARBA" id="ARBA00004496"/>
    </source>
</evidence>
<evidence type="ECO:0000256" key="4">
    <source>
        <dbReference type="ARBA" id="ARBA00004872"/>
    </source>
</evidence>
<dbReference type="InterPro" id="IPR029069">
    <property type="entry name" value="HotDog_dom_sf"/>
</dbReference>
<dbReference type="SMART" id="SM00234">
    <property type="entry name" value="START"/>
    <property type="match status" value="1"/>
</dbReference>
<keyword evidence="10" id="KW-0276">Fatty acid metabolism</keyword>
<dbReference type="UniPathway" id="UPA00199"/>
<keyword evidence="13" id="KW-0496">Mitochondrion</keyword>
<evidence type="ECO:0000256" key="11">
    <source>
        <dbReference type="ARBA" id="ARBA00022946"/>
    </source>
</evidence>
<dbReference type="GO" id="GO:0005759">
    <property type="term" value="C:mitochondrial matrix"/>
    <property type="evidence" value="ECO:0007669"/>
    <property type="project" value="UniProtKB-SubCell"/>
</dbReference>